<evidence type="ECO:0000256" key="9">
    <source>
        <dbReference type="RuleBase" id="RU363032"/>
    </source>
</evidence>
<dbReference type="Gene3D" id="1.10.3720.10">
    <property type="entry name" value="MetI-like"/>
    <property type="match status" value="1"/>
</dbReference>
<feature type="transmembrane region" description="Helical" evidence="9">
    <location>
        <begin position="105"/>
        <end position="126"/>
    </location>
</feature>
<keyword evidence="5 10" id="KW-1003">Cell membrane</keyword>
<reference evidence="12 13" key="1">
    <citation type="submission" date="2020-02" db="EMBL/GenBank/DDBJ databases">
        <title>Pseudoroseicyclus tamarix, sp. nov., isolated from offshore sediment of a Tamarix chinensis forest.</title>
        <authorList>
            <person name="Gai Y."/>
        </authorList>
    </citation>
    <scope>NUCLEOTIDE SEQUENCE [LARGE SCALE GENOMIC DNA]</scope>
    <source>
        <strain evidence="12 13">CLL3-39</strain>
    </source>
</reference>
<feature type="transmembrane region" description="Helical" evidence="9">
    <location>
        <begin position="138"/>
        <end position="159"/>
    </location>
</feature>
<dbReference type="EMBL" id="JAAGAB010000002">
    <property type="protein sequence ID" value="NDV01074.1"/>
    <property type="molecule type" value="Genomic_DNA"/>
</dbReference>
<dbReference type="PANTHER" id="PTHR43744">
    <property type="entry name" value="ABC TRANSPORTER PERMEASE PROTEIN MG189-RELATED-RELATED"/>
    <property type="match status" value="1"/>
</dbReference>
<keyword evidence="6 9" id="KW-0812">Transmembrane</keyword>
<feature type="transmembrane region" description="Helical" evidence="9">
    <location>
        <begin position="12"/>
        <end position="34"/>
    </location>
</feature>
<dbReference type="PANTHER" id="PTHR43744:SF8">
    <property type="entry name" value="SN-GLYCEROL-3-PHOSPHATE TRANSPORT SYSTEM PERMEASE PROTEIN UGPE"/>
    <property type="match status" value="1"/>
</dbReference>
<keyword evidence="8 9" id="KW-0472">Membrane</keyword>
<feature type="transmembrane region" description="Helical" evidence="9">
    <location>
        <begin position="247"/>
        <end position="266"/>
    </location>
</feature>
<keyword evidence="7 9" id="KW-1133">Transmembrane helix</keyword>
<dbReference type="RefSeq" id="WP_163892331.1">
    <property type="nucleotide sequence ID" value="NZ_JAAFYS010000002.1"/>
</dbReference>
<dbReference type="Proteomes" id="UP000474757">
    <property type="component" value="Unassembled WGS sequence"/>
</dbReference>
<evidence type="ECO:0000256" key="1">
    <source>
        <dbReference type="ARBA" id="ARBA00004651"/>
    </source>
</evidence>
<dbReference type="Pfam" id="PF00528">
    <property type="entry name" value="BPD_transp_1"/>
    <property type="match status" value="1"/>
</dbReference>
<dbReference type="SUPFAM" id="SSF161098">
    <property type="entry name" value="MetI-like"/>
    <property type="match status" value="1"/>
</dbReference>
<protein>
    <recommendedName>
        <fullName evidence="3 10">sn-glycerol-3-phosphate transport system permease protein UgpE</fullName>
    </recommendedName>
</protein>
<comment type="similarity">
    <text evidence="9">Belongs to the binding-protein-dependent transport system permease family.</text>
</comment>
<keyword evidence="10" id="KW-0997">Cell inner membrane</keyword>
<evidence type="ECO:0000256" key="10">
    <source>
        <dbReference type="RuleBase" id="RU363056"/>
    </source>
</evidence>
<feature type="transmembrane region" description="Helical" evidence="9">
    <location>
        <begin position="74"/>
        <end position="96"/>
    </location>
</feature>
<evidence type="ECO:0000256" key="6">
    <source>
        <dbReference type="ARBA" id="ARBA00022692"/>
    </source>
</evidence>
<evidence type="ECO:0000313" key="12">
    <source>
        <dbReference type="EMBL" id="NDV01074.1"/>
    </source>
</evidence>
<dbReference type="AlphaFoldDB" id="A0A6B2JXS4"/>
<evidence type="ECO:0000313" key="13">
    <source>
        <dbReference type="Proteomes" id="UP000474757"/>
    </source>
</evidence>
<gene>
    <name evidence="10" type="primary">ugpE</name>
    <name evidence="12" type="ORF">GZA08_08845</name>
</gene>
<evidence type="ECO:0000256" key="8">
    <source>
        <dbReference type="ARBA" id="ARBA00023136"/>
    </source>
</evidence>
<keyword evidence="13" id="KW-1185">Reference proteome</keyword>
<feature type="domain" description="ABC transmembrane type-1" evidence="11">
    <location>
        <begin position="70"/>
        <end position="265"/>
    </location>
</feature>
<organism evidence="12 13">
    <name type="scientific">Pseudoroseicyclus tamaricis</name>
    <dbReference type="NCBI Taxonomy" id="2705421"/>
    <lineage>
        <taxon>Bacteria</taxon>
        <taxon>Pseudomonadati</taxon>
        <taxon>Pseudomonadota</taxon>
        <taxon>Alphaproteobacteria</taxon>
        <taxon>Rhodobacterales</taxon>
        <taxon>Paracoccaceae</taxon>
        <taxon>Pseudoroseicyclus</taxon>
    </lineage>
</organism>
<comment type="caution">
    <text evidence="12">The sequence shown here is derived from an EMBL/GenBank/DDBJ whole genome shotgun (WGS) entry which is preliminary data.</text>
</comment>
<comment type="subcellular location">
    <subcellularLocation>
        <location evidence="10">Cell inner membrane</location>
        <topology evidence="10">Multi-pass membrane protein</topology>
    </subcellularLocation>
    <subcellularLocation>
        <location evidence="1 9">Cell membrane</location>
        <topology evidence="1 9">Multi-pass membrane protein</topology>
    </subcellularLocation>
</comment>
<sequence length="280" mass="30553">MLGSRAFTGLSWAFLIALSLTMVIPVLGVFATAFSSKLASMQPGVRLWPDEPSLEGFATLFRRFQFWRPFLNTAYVVVVGTVLHVALCALAGYALAQEDLPGRNIFAGIILVTLTIPTQTIMVPLFVVFRDLGLLNTLFSLIVAELVSAFSILLLKSYFEQIPKEILESARLDGAGPLTLFWRIAVPLARPGLITITAFNVVWKYNIFVEALIFINDPDKVTLQVALQSVVGGEGSTSTNDIITPNVMMAGVVVALVPLLLFFAPLQRFLTRGTMMGAVK</sequence>
<dbReference type="GO" id="GO:0055085">
    <property type="term" value="P:transmembrane transport"/>
    <property type="evidence" value="ECO:0007669"/>
    <property type="project" value="InterPro"/>
</dbReference>
<accession>A0A6B2JXS4</accession>
<dbReference type="GO" id="GO:0005886">
    <property type="term" value="C:plasma membrane"/>
    <property type="evidence" value="ECO:0007669"/>
    <property type="project" value="UniProtKB-SubCell"/>
</dbReference>
<name>A0A6B2JXS4_9RHOB</name>
<keyword evidence="4 9" id="KW-0813">Transport</keyword>
<dbReference type="InterPro" id="IPR000515">
    <property type="entry name" value="MetI-like"/>
</dbReference>
<evidence type="ECO:0000256" key="7">
    <source>
        <dbReference type="ARBA" id="ARBA00022989"/>
    </source>
</evidence>
<evidence type="ECO:0000256" key="2">
    <source>
        <dbReference type="ARBA" id="ARBA00011557"/>
    </source>
</evidence>
<evidence type="ECO:0000256" key="4">
    <source>
        <dbReference type="ARBA" id="ARBA00022448"/>
    </source>
</evidence>
<dbReference type="PROSITE" id="PS50928">
    <property type="entry name" value="ABC_TM1"/>
    <property type="match status" value="1"/>
</dbReference>
<comment type="function">
    <text evidence="10">Part of the ABC transporter complex UgpBAEC involved in sn-glycerol-3-phosphate (G3P) import. Probably responsible for the translocation of the substrate across the membrane.</text>
</comment>
<evidence type="ECO:0000256" key="3">
    <source>
        <dbReference type="ARBA" id="ARBA00020515"/>
    </source>
</evidence>
<dbReference type="CDD" id="cd06261">
    <property type="entry name" value="TM_PBP2"/>
    <property type="match status" value="1"/>
</dbReference>
<dbReference type="InterPro" id="IPR035906">
    <property type="entry name" value="MetI-like_sf"/>
</dbReference>
<comment type="caution">
    <text evidence="10">Lacks conserved residue(s) required for the propagation of feature annotation.</text>
</comment>
<evidence type="ECO:0000256" key="5">
    <source>
        <dbReference type="ARBA" id="ARBA00022475"/>
    </source>
</evidence>
<evidence type="ECO:0000259" key="11">
    <source>
        <dbReference type="PROSITE" id="PS50928"/>
    </source>
</evidence>
<comment type="subunit">
    <text evidence="2 10">The complex is composed of two ATP-binding proteins (UgpC), two transmembrane proteins (UgpA and UgpE) and a solute-binding protein (UgpB).</text>
</comment>
<proteinExistence type="inferred from homology"/>